<evidence type="ECO:0000313" key="1">
    <source>
        <dbReference type="EMBL" id="MDQ0316195.1"/>
    </source>
</evidence>
<dbReference type="Pfam" id="PF03567">
    <property type="entry name" value="Sulfotransfer_2"/>
    <property type="match status" value="1"/>
</dbReference>
<reference evidence="1" key="1">
    <citation type="submission" date="2023-07" db="EMBL/GenBank/DDBJ databases">
        <title>Genomic Encyclopedia of Type Strains, Phase IV (KMG-IV): sequencing the most valuable type-strain genomes for metagenomic binning, comparative biology and taxonomic classification.</title>
        <authorList>
            <person name="Goeker M."/>
        </authorList>
    </citation>
    <scope>NUCLEOTIDE SEQUENCE</scope>
    <source>
        <strain evidence="1">DSM 21202</strain>
    </source>
</reference>
<dbReference type="GO" id="GO:0016020">
    <property type="term" value="C:membrane"/>
    <property type="evidence" value="ECO:0007669"/>
    <property type="project" value="InterPro"/>
</dbReference>
<gene>
    <name evidence="1" type="ORF">J2S73_002652</name>
</gene>
<evidence type="ECO:0008006" key="3">
    <source>
        <dbReference type="Google" id="ProtNLM"/>
    </source>
</evidence>
<dbReference type="Gene3D" id="3.40.50.300">
    <property type="entry name" value="P-loop containing nucleotide triphosphate hydrolases"/>
    <property type="match status" value="1"/>
</dbReference>
<dbReference type="RefSeq" id="WP_306886023.1">
    <property type="nucleotide sequence ID" value="NZ_JAUSUL010000002.1"/>
</dbReference>
<dbReference type="AlphaFoldDB" id="A0AAE3VQX0"/>
<name>A0AAE3VQX0_9HYPH</name>
<dbReference type="EMBL" id="JAUSUL010000002">
    <property type="protein sequence ID" value="MDQ0316195.1"/>
    <property type="molecule type" value="Genomic_DNA"/>
</dbReference>
<dbReference type="InterPro" id="IPR027417">
    <property type="entry name" value="P-loop_NTPase"/>
</dbReference>
<dbReference type="Proteomes" id="UP001229244">
    <property type="component" value="Unassembled WGS sequence"/>
</dbReference>
<protein>
    <recommendedName>
        <fullName evidence="3">Sulfotransferase family protein</fullName>
    </recommendedName>
</protein>
<sequence length="199" mass="22960">MISHEYKCIFIHIPRCGGTSVETLMAGGDWWDLSPETKHLTARQAKSLYSEHWDDYFKFSIVRNPFARMISCLKYADHFGIELDGNDIDLFGYHQKFGQHIILEHDHRFYRREDLLSPSHLPNQVYGNILDADLDHIGQLEAIDETLLILTKELGLDVSRLETTEKSNPPISTDALSDETKSSIAQLYARDLERFGYEI</sequence>
<proteinExistence type="predicted"/>
<organism evidence="1 2">
    <name type="scientific">Amorphus orientalis</name>
    <dbReference type="NCBI Taxonomy" id="649198"/>
    <lineage>
        <taxon>Bacteria</taxon>
        <taxon>Pseudomonadati</taxon>
        <taxon>Pseudomonadota</taxon>
        <taxon>Alphaproteobacteria</taxon>
        <taxon>Hyphomicrobiales</taxon>
        <taxon>Amorphaceae</taxon>
        <taxon>Amorphus</taxon>
    </lineage>
</organism>
<accession>A0AAE3VQX0</accession>
<keyword evidence="2" id="KW-1185">Reference proteome</keyword>
<dbReference type="SUPFAM" id="SSF52540">
    <property type="entry name" value="P-loop containing nucleoside triphosphate hydrolases"/>
    <property type="match status" value="1"/>
</dbReference>
<dbReference type="GO" id="GO:0008146">
    <property type="term" value="F:sulfotransferase activity"/>
    <property type="evidence" value="ECO:0007669"/>
    <property type="project" value="InterPro"/>
</dbReference>
<dbReference type="InterPro" id="IPR005331">
    <property type="entry name" value="Sulfotransferase"/>
</dbReference>
<evidence type="ECO:0000313" key="2">
    <source>
        <dbReference type="Proteomes" id="UP001229244"/>
    </source>
</evidence>
<comment type="caution">
    <text evidence="1">The sequence shown here is derived from an EMBL/GenBank/DDBJ whole genome shotgun (WGS) entry which is preliminary data.</text>
</comment>